<sequence>MYTSRIFLYKPADTDAVQLNHEDFTLAEECLITMTAVLFPLSYYINPYLEGRFINIGEDKNGGHNTGVRKGPQILSSIHVQKRKSTFLFLYHFKRML</sequence>
<name>A0A4Y2A338_ARAVE</name>
<keyword evidence="2" id="KW-1185">Reference proteome</keyword>
<accession>A0A4Y2A338</accession>
<evidence type="ECO:0000313" key="1">
    <source>
        <dbReference type="EMBL" id="GBL73957.1"/>
    </source>
</evidence>
<gene>
    <name evidence="1" type="ORF">AVEN_230890_1</name>
</gene>
<proteinExistence type="predicted"/>
<dbReference type="EMBL" id="BGPR01000004">
    <property type="protein sequence ID" value="GBL73957.1"/>
    <property type="molecule type" value="Genomic_DNA"/>
</dbReference>
<reference evidence="1 2" key="1">
    <citation type="journal article" date="2019" name="Sci. Rep.">
        <title>Orb-weaving spider Araneus ventricosus genome elucidates the spidroin gene catalogue.</title>
        <authorList>
            <person name="Kono N."/>
            <person name="Nakamura H."/>
            <person name="Ohtoshi R."/>
            <person name="Moran D.A.P."/>
            <person name="Shinohara A."/>
            <person name="Yoshida Y."/>
            <person name="Fujiwara M."/>
            <person name="Mori M."/>
            <person name="Tomita M."/>
            <person name="Arakawa K."/>
        </authorList>
    </citation>
    <scope>NUCLEOTIDE SEQUENCE [LARGE SCALE GENOMIC DNA]</scope>
</reference>
<comment type="caution">
    <text evidence="1">The sequence shown here is derived from an EMBL/GenBank/DDBJ whole genome shotgun (WGS) entry which is preliminary data.</text>
</comment>
<evidence type="ECO:0000313" key="2">
    <source>
        <dbReference type="Proteomes" id="UP000499080"/>
    </source>
</evidence>
<dbReference type="AlphaFoldDB" id="A0A4Y2A338"/>
<protein>
    <submittedName>
        <fullName evidence="1">Uncharacterized protein</fullName>
    </submittedName>
</protein>
<dbReference type="Proteomes" id="UP000499080">
    <property type="component" value="Unassembled WGS sequence"/>
</dbReference>
<organism evidence="1 2">
    <name type="scientific">Araneus ventricosus</name>
    <name type="common">Orbweaver spider</name>
    <name type="synonym">Epeira ventricosa</name>
    <dbReference type="NCBI Taxonomy" id="182803"/>
    <lineage>
        <taxon>Eukaryota</taxon>
        <taxon>Metazoa</taxon>
        <taxon>Ecdysozoa</taxon>
        <taxon>Arthropoda</taxon>
        <taxon>Chelicerata</taxon>
        <taxon>Arachnida</taxon>
        <taxon>Araneae</taxon>
        <taxon>Araneomorphae</taxon>
        <taxon>Entelegynae</taxon>
        <taxon>Araneoidea</taxon>
        <taxon>Araneidae</taxon>
        <taxon>Araneus</taxon>
    </lineage>
</organism>